<organism evidence="13 14">
    <name type="scientific">Mogibacterium pumilum</name>
    <dbReference type="NCBI Taxonomy" id="86332"/>
    <lineage>
        <taxon>Bacteria</taxon>
        <taxon>Bacillati</taxon>
        <taxon>Bacillota</taxon>
        <taxon>Clostridia</taxon>
        <taxon>Peptostreptococcales</taxon>
        <taxon>Anaerovoracaceae</taxon>
        <taxon>Mogibacterium</taxon>
    </lineage>
</organism>
<dbReference type="RefSeq" id="WP_094233246.1">
    <property type="nucleotide sequence ID" value="NZ_CP016199.1"/>
</dbReference>
<keyword evidence="2" id="KW-0813">Transport</keyword>
<keyword evidence="4 11" id="KW-0812">Transmembrane</keyword>
<dbReference type="AlphaFoldDB" id="A0A223AQ00"/>
<dbReference type="GO" id="GO:0022857">
    <property type="term" value="F:transmembrane transporter activity"/>
    <property type="evidence" value="ECO:0007669"/>
    <property type="project" value="TreeGrafter"/>
</dbReference>
<evidence type="ECO:0000256" key="11">
    <source>
        <dbReference type="SAM" id="Phobius"/>
    </source>
</evidence>
<keyword evidence="14" id="KW-1185">Reference proteome</keyword>
<dbReference type="InterPro" id="IPR017911">
    <property type="entry name" value="MacB-like_ATP-bd"/>
</dbReference>
<keyword evidence="5" id="KW-0547">Nucleotide-binding</keyword>
<feature type="transmembrane region" description="Helical" evidence="11">
    <location>
        <begin position="775"/>
        <end position="798"/>
    </location>
</feature>
<dbReference type="PANTHER" id="PTHR24220">
    <property type="entry name" value="IMPORT ATP-BINDING PROTEIN"/>
    <property type="match status" value="1"/>
</dbReference>
<dbReference type="PROSITE" id="PS50893">
    <property type="entry name" value="ABC_TRANSPORTER_2"/>
    <property type="match status" value="1"/>
</dbReference>
<dbReference type="OrthoDB" id="383748at2"/>
<dbReference type="GO" id="GO:0005524">
    <property type="term" value="F:ATP binding"/>
    <property type="evidence" value="ECO:0007669"/>
    <property type="project" value="UniProtKB-KW"/>
</dbReference>
<dbReference type="GO" id="GO:0016887">
    <property type="term" value="F:ATP hydrolysis activity"/>
    <property type="evidence" value="ECO:0007669"/>
    <property type="project" value="InterPro"/>
</dbReference>
<dbReference type="SUPFAM" id="SSF52540">
    <property type="entry name" value="P-loop containing nucleoside triphosphate hydrolases"/>
    <property type="match status" value="1"/>
</dbReference>
<evidence type="ECO:0000256" key="5">
    <source>
        <dbReference type="ARBA" id="ARBA00022741"/>
    </source>
</evidence>
<evidence type="ECO:0000256" key="1">
    <source>
        <dbReference type="ARBA" id="ARBA00004429"/>
    </source>
</evidence>
<evidence type="ECO:0000256" key="6">
    <source>
        <dbReference type="ARBA" id="ARBA00022840"/>
    </source>
</evidence>
<dbReference type="PROSITE" id="PS00211">
    <property type="entry name" value="ABC_TRANSPORTER_1"/>
    <property type="match status" value="1"/>
</dbReference>
<evidence type="ECO:0000256" key="2">
    <source>
        <dbReference type="ARBA" id="ARBA00022448"/>
    </source>
</evidence>
<dbReference type="CDD" id="cd03255">
    <property type="entry name" value="ABC_MJ0796_LolCDE_FtsE"/>
    <property type="match status" value="1"/>
</dbReference>
<dbReference type="Proteomes" id="UP000214689">
    <property type="component" value="Chromosome"/>
</dbReference>
<evidence type="ECO:0000313" key="13">
    <source>
        <dbReference type="EMBL" id="ASS37031.1"/>
    </source>
</evidence>
<keyword evidence="8 11" id="KW-0472">Membrane</keyword>
<dbReference type="GO" id="GO:0005886">
    <property type="term" value="C:plasma membrane"/>
    <property type="evidence" value="ECO:0007669"/>
    <property type="project" value="UniProtKB-SubCell"/>
</dbReference>
<dbReference type="InterPro" id="IPR015854">
    <property type="entry name" value="ABC_transpr_LolD-like"/>
</dbReference>
<name>A0A223AQ00_9FIRM</name>
<feature type="transmembrane region" description="Helical" evidence="11">
    <location>
        <begin position="694"/>
        <end position="716"/>
    </location>
</feature>
<evidence type="ECO:0000256" key="9">
    <source>
        <dbReference type="ARBA" id="ARBA00038388"/>
    </source>
</evidence>
<sequence>MIKLHNVNKYFNKRRANEIHVINNTSLELPESGIVALLGPSGCGKTTLLNAIGGLDKVNSGQIFVDDACISKMRSSKIDSIRNAKIGYIFQNFNLLDRMTVFENVAIALRMIGIKDRQVIKERVNYCLKSVGIYQFRNKTTDALSGGQRQRVAIARAIVKNPRIIIADEPTGNLDSANTIEVMNIIKTISKDRLVLLVTHEKKIAEFYSSRIIDMRDGKIVGDRENDTENYLDYQLENKIYLKDMPKHDSYGNEDVQVDVYSDGLSEAGIKIVLRAGNLYVNTGGRYNVIDENSNIELIDDHYSAMDSSIYEENRFEYDKFLPNGYKAKYTSLYSPIRMFTNGFRTIAKLNRLKKLLLVGFVFASIFTFVAISNVFGVLDIKEKDFLTTNSNYITVNNAKKDPTLVEKLRSTEGAKAAFAGNTQATLVMPFTEYLQSSDYVLKFNASVTPISSLKKSNLYKGSLPTDDKGVVIDKMLVDKMFKARAIQEVGMIKSSDLIGRKLKVKNLGEFTITGISNVNSPSAFFADSKCQDVLMYSESGSTLEGPSGVPSDEVGGGNEQEGENPISDYGYAPSSLKIKKGKAPANDYEVLVRDTHEEEMPLNKEISAKVNNHKLKVVGYYTTDSQDDDAYYTTNHTLLLGYISKQRSVSVYSQNPTAMAKKLTDEGYTVQVNYDRDRDNYEKSESQNFRSTVTAAGLLILIALIEMFLMLRSSFLSRIKEIGTMRAIGLKKRDVYRMFAGEIIVITVLTAVPGIAAAYYVLSNTTTLFGSKFLLAPWVAMLTFTLLLVFNLVSGLIPVVQTMRKTPAAILARVDI</sequence>
<evidence type="ECO:0000256" key="8">
    <source>
        <dbReference type="ARBA" id="ARBA00023136"/>
    </source>
</evidence>
<evidence type="ECO:0000313" key="14">
    <source>
        <dbReference type="Proteomes" id="UP000214689"/>
    </source>
</evidence>
<reference evidence="14" key="1">
    <citation type="submission" date="2016-05" db="EMBL/GenBank/DDBJ databases">
        <authorList>
            <person name="Holder M.E."/>
            <person name="Ajami N.J."/>
            <person name="Petrosino J.F."/>
        </authorList>
    </citation>
    <scope>NUCLEOTIDE SEQUENCE [LARGE SCALE GENOMIC DNA]</scope>
    <source>
        <strain evidence="14">ATCC 700696</strain>
    </source>
</reference>
<feature type="domain" description="ABC transporter" evidence="12">
    <location>
        <begin position="2"/>
        <end position="242"/>
    </location>
</feature>
<dbReference type="SMART" id="SM00382">
    <property type="entry name" value="AAA"/>
    <property type="match status" value="1"/>
</dbReference>
<comment type="subcellular location">
    <subcellularLocation>
        <location evidence="1">Cell inner membrane</location>
        <topology evidence="1">Multi-pass membrane protein</topology>
    </subcellularLocation>
</comment>
<dbReference type="InterPro" id="IPR027417">
    <property type="entry name" value="P-loop_NTPase"/>
</dbReference>
<comment type="similarity">
    <text evidence="9">Belongs to the ABC transporter superfamily. Macrolide exporter (TC 3.A.1.122) family.</text>
</comment>
<dbReference type="Gene3D" id="3.40.50.300">
    <property type="entry name" value="P-loop containing nucleotide triphosphate hydrolases"/>
    <property type="match status" value="1"/>
</dbReference>
<dbReference type="PANTHER" id="PTHR24220:SF86">
    <property type="entry name" value="ABC TRANSPORTER ABCH.1"/>
    <property type="match status" value="1"/>
</dbReference>
<keyword evidence="3" id="KW-1003">Cell membrane</keyword>
<keyword evidence="7 11" id="KW-1133">Transmembrane helix</keyword>
<dbReference type="InterPro" id="IPR003439">
    <property type="entry name" value="ABC_transporter-like_ATP-bd"/>
</dbReference>
<evidence type="ECO:0000256" key="7">
    <source>
        <dbReference type="ARBA" id="ARBA00022989"/>
    </source>
</evidence>
<evidence type="ECO:0000256" key="10">
    <source>
        <dbReference type="SAM" id="MobiDB-lite"/>
    </source>
</evidence>
<protein>
    <recommendedName>
        <fullName evidence="12">ABC transporter domain-containing protein</fullName>
    </recommendedName>
</protein>
<evidence type="ECO:0000259" key="12">
    <source>
        <dbReference type="PROSITE" id="PS50893"/>
    </source>
</evidence>
<dbReference type="Pfam" id="PF00005">
    <property type="entry name" value="ABC_tran"/>
    <property type="match status" value="1"/>
</dbReference>
<evidence type="ECO:0000256" key="3">
    <source>
        <dbReference type="ARBA" id="ARBA00022475"/>
    </source>
</evidence>
<feature type="transmembrane region" description="Helical" evidence="11">
    <location>
        <begin position="356"/>
        <end position="379"/>
    </location>
</feature>
<dbReference type="InterPro" id="IPR003838">
    <property type="entry name" value="ABC3_permease_C"/>
</dbReference>
<evidence type="ECO:0000256" key="4">
    <source>
        <dbReference type="ARBA" id="ARBA00022692"/>
    </source>
</evidence>
<accession>A0A223AQ00</accession>
<dbReference type="Pfam" id="PF02687">
    <property type="entry name" value="FtsX"/>
    <property type="match status" value="1"/>
</dbReference>
<proteinExistence type="inferred from homology"/>
<feature type="region of interest" description="Disordered" evidence="10">
    <location>
        <begin position="540"/>
        <end position="570"/>
    </location>
</feature>
<dbReference type="InterPro" id="IPR017871">
    <property type="entry name" value="ABC_transporter-like_CS"/>
</dbReference>
<feature type="transmembrane region" description="Helical" evidence="11">
    <location>
        <begin position="737"/>
        <end position="763"/>
    </location>
</feature>
<keyword evidence="6" id="KW-0067">ATP-binding</keyword>
<dbReference type="InterPro" id="IPR003593">
    <property type="entry name" value="AAA+_ATPase"/>
</dbReference>
<gene>
    <name evidence="13" type="ORF">AXF17_00070</name>
</gene>
<dbReference type="EMBL" id="CP016199">
    <property type="protein sequence ID" value="ASS37031.1"/>
    <property type="molecule type" value="Genomic_DNA"/>
</dbReference>